<name>A0A4D8QF92_AZOBR</name>
<evidence type="ECO:0000313" key="2">
    <source>
        <dbReference type="Proteomes" id="UP000298596"/>
    </source>
</evidence>
<gene>
    <name evidence="1" type="ORF">D3867_37040</name>
</gene>
<geneLocation type="plasmid" evidence="1 2">
    <name>p7</name>
</geneLocation>
<dbReference type="Proteomes" id="UP000298596">
    <property type="component" value="Plasmid p7"/>
</dbReference>
<accession>A0A4D8QF92</accession>
<reference evidence="1 2" key="1">
    <citation type="submission" date="2018-09" db="EMBL/GenBank/DDBJ databases">
        <title>Whole genome based analysis of evolution and adaptive divergence in Indian and Brazilian strains of Azospirillum brasilense.</title>
        <authorList>
            <person name="Singh C."/>
            <person name="Tripathi A.K."/>
        </authorList>
    </citation>
    <scope>NUCLEOTIDE SEQUENCE [LARGE SCALE GENOMIC DNA]</scope>
    <source>
        <strain evidence="1 2">MTCC4036</strain>
        <plasmid evidence="1 2">p7</plasmid>
    </source>
</reference>
<keyword evidence="1" id="KW-0614">Plasmid</keyword>
<evidence type="ECO:0000313" key="1">
    <source>
        <dbReference type="EMBL" id="QCO07493.1"/>
    </source>
</evidence>
<proteinExistence type="predicted"/>
<protein>
    <submittedName>
        <fullName evidence="1">Uncharacterized protein</fullName>
    </submittedName>
</protein>
<sequence>MLSLTCDGGVMADEGELDLLTKEAVEGNWIDVRVREALGVATVPEEVAKAVNAAMRGMQDRRLSSGEIARLTKEFLGILEARNP</sequence>
<dbReference type="EMBL" id="CP032337">
    <property type="protein sequence ID" value="QCO07493.1"/>
    <property type="molecule type" value="Genomic_DNA"/>
</dbReference>
<dbReference type="AlphaFoldDB" id="A0A4D8QF92"/>
<organism evidence="1 2">
    <name type="scientific">Azospirillum brasilense</name>
    <dbReference type="NCBI Taxonomy" id="192"/>
    <lineage>
        <taxon>Bacteria</taxon>
        <taxon>Pseudomonadati</taxon>
        <taxon>Pseudomonadota</taxon>
        <taxon>Alphaproteobacteria</taxon>
        <taxon>Rhodospirillales</taxon>
        <taxon>Azospirillaceae</taxon>
        <taxon>Azospirillum</taxon>
    </lineage>
</organism>